<feature type="binding site" evidence="5">
    <location>
        <position position="34"/>
    </location>
    <ligand>
        <name>Mg(2+)</name>
        <dbReference type="ChEBI" id="CHEBI:18420"/>
    </ligand>
</feature>
<evidence type="ECO:0000256" key="4">
    <source>
        <dbReference type="PIRSR" id="PIRSR606689-1"/>
    </source>
</evidence>
<dbReference type="CDD" id="cd00878">
    <property type="entry name" value="Arf_Arl"/>
    <property type="match status" value="1"/>
</dbReference>
<dbReference type="FunFam" id="3.40.50.300:FF:000412">
    <property type="entry name" value="ADP-ribosylation factor 1"/>
    <property type="match status" value="1"/>
</dbReference>
<dbReference type="AlphaFoldDB" id="A0AA35R5N5"/>
<accession>A0AA35R5N5</accession>
<dbReference type="SMART" id="SM00177">
    <property type="entry name" value="ARF"/>
    <property type="match status" value="1"/>
</dbReference>
<dbReference type="InterPro" id="IPR006689">
    <property type="entry name" value="Small_GTPase_ARF/SAR"/>
</dbReference>
<evidence type="ECO:0000256" key="3">
    <source>
        <dbReference type="ARBA" id="ARBA00023134"/>
    </source>
</evidence>
<dbReference type="PANTHER" id="PTHR11711">
    <property type="entry name" value="ADP RIBOSYLATION FACTOR-RELATED"/>
    <property type="match status" value="1"/>
</dbReference>
<comment type="similarity">
    <text evidence="1 6">Belongs to the small GTPase superfamily. Arf family.</text>
</comment>
<dbReference type="InterPro" id="IPR005225">
    <property type="entry name" value="Small_GTP-bd"/>
</dbReference>
<keyword evidence="2 4" id="KW-0547">Nucleotide-binding</keyword>
<dbReference type="GO" id="GO:0005525">
    <property type="term" value="F:GTP binding"/>
    <property type="evidence" value="ECO:0007669"/>
    <property type="project" value="UniProtKB-KW"/>
</dbReference>
<dbReference type="Gene3D" id="3.40.50.300">
    <property type="entry name" value="P-loop containing nucleotide triphosphate hydrolases"/>
    <property type="match status" value="1"/>
</dbReference>
<dbReference type="InterPro" id="IPR027417">
    <property type="entry name" value="P-loop_NTPase"/>
</dbReference>
<name>A0AA35R5N5_GEOBA</name>
<protein>
    <submittedName>
        <fullName evidence="8">ADP-ribosylation factor</fullName>
    </submittedName>
</protein>
<dbReference type="Proteomes" id="UP001174909">
    <property type="component" value="Unassembled WGS sequence"/>
</dbReference>
<sequence>MGNGESLWRRIQTKFQRRPEVRVLMIGLNGAGKTTILYRLKNRETMCTIPTVGFNVETISYKGVDFTTWDVSGKSKYLWRYYYPNIDVLIFVVDSNDRERMEEVKTELGRLVREDELKDCSLLVMANKQDLPNAMSVQEMSTNLDLTKLPCSWYIQDCCATNGEGLLEGLGWVKTQLKSPKQINRGQPQAAPAEGDPREHKEPRNKLHSSWLSFSNYLTRGGGGANSTETYQRL</sequence>
<feature type="binding site" evidence="4">
    <location>
        <begin position="127"/>
        <end position="130"/>
    </location>
    <ligand>
        <name>GTP</name>
        <dbReference type="ChEBI" id="CHEBI:37565"/>
    </ligand>
</feature>
<keyword evidence="5" id="KW-0460">Magnesium</keyword>
<dbReference type="EMBL" id="CASHTH010000591">
    <property type="protein sequence ID" value="CAI8005255.1"/>
    <property type="molecule type" value="Genomic_DNA"/>
</dbReference>
<gene>
    <name evidence="8" type="ORF">GBAR_LOCUS4112</name>
</gene>
<keyword evidence="9" id="KW-1185">Reference proteome</keyword>
<dbReference type="GO" id="GO:0046872">
    <property type="term" value="F:metal ion binding"/>
    <property type="evidence" value="ECO:0007669"/>
    <property type="project" value="UniProtKB-KW"/>
</dbReference>
<evidence type="ECO:0000256" key="7">
    <source>
        <dbReference type="SAM" id="MobiDB-lite"/>
    </source>
</evidence>
<dbReference type="GO" id="GO:0003924">
    <property type="term" value="F:GTPase activity"/>
    <property type="evidence" value="ECO:0007669"/>
    <property type="project" value="InterPro"/>
</dbReference>
<dbReference type="Pfam" id="PF00025">
    <property type="entry name" value="Arf"/>
    <property type="match status" value="1"/>
</dbReference>
<dbReference type="InterPro" id="IPR024156">
    <property type="entry name" value="Small_GTPase_ARF"/>
</dbReference>
<feature type="binding site" evidence="4">
    <location>
        <begin position="27"/>
        <end position="34"/>
    </location>
    <ligand>
        <name>GTP</name>
        <dbReference type="ChEBI" id="CHEBI:37565"/>
    </ligand>
</feature>
<keyword evidence="3 4" id="KW-0342">GTP-binding</keyword>
<evidence type="ECO:0000256" key="1">
    <source>
        <dbReference type="ARBA" id="ARBA00010290"/>
    </source>
</evidence>
<feature type="binding site" evidence="5">
    <location>
        <position position="51"/>
    </location>
    <ligand>
        <name>Mg(2+)</name>
        <dbReference type="ChEBI" id="CHEBI:18420"/>
    </ligand>
</feature>
<evidence type="ECO:0000256" key="5">
    <source>
        <dbReference type="PIRSR" id="PIRSR606689-2"/>
    </source>
</evidence>
<evidence type="ECO:0000256" key="6">
    <source>
        <dbReference type="RuleBase" id="RU003925"/>
    </source>
</evidence>
<evidence type="ECO:0000313" key="8">
    <source>
        <dbReference type="EMBL" id="CAI8005255.1"/>
    </source>
</evidence>
<feature type="compositionally biased region" description="Basic and acidic residues" evidence="7">
    <location>
        <begin position="195"/>
        <end position="205"/>
    </location>
</feature>
<evidence type="ECO:0000313" key="9">
    <source>
        <dbReference type="Proteomes" id="UP001174909"/>
    </source>
</evidence>
<evidence type="ECO:0000256" key="2">
    <source>
        <dbReference type="ARBA" id="ARBA00022741"/>
    </source>
</evidence>
<dbReference type="SUPFAM" id="SSF52540">
    <property type="entry name" value="P-loop containing nucleoside triphosphate hydrolases"/>
    <property type="match status" value="1"/>
</dbReference>
<comment type="caution">
    <text evidence="8">The sequence shown here is derived from an EMBL/GenBank/DDBJ whole genome shotgun (WGS) entry which is preliminary data.</text>
</comment>
<dbReference type="GO" id="GO:0030010">
    <property type="term" value="P:establishment of cell polarity"/>
    <property type="evidence" value="ECO:0007669"/>
    <property type="project" value="UniProtKB-ARBA"/>
</dbReference>
<dbReference type="NCBIfam" id="TIGR00231">
    <property type="entry name" value="small_GTP"/>
    <property type="match status" value="1"/>
</dbReference>
<keyword evidence="5" id="KW-0479">Metal-binding</keyword>
<feature type="binding site" evidence="4">
    <location>
        <position position="73"/>
    </location>
    <ligand>
        <name>GTP</name>
        <dbReference type="ChEBI" id="CHEBI:37565"/>
    </ligand>
</feature>
<feature type="region of interest" description="Disordered" evidence="7">
    <location>
        <begin position="180"/>
        <end position="206"/>
    </location>
</feature>
<organism evidence="8 9">
    <name type="scientific">Geodia barretti</name>
    <name type="common">Barrett's horny sponge</name>
    <dbReference type="NCBI Taxonomy" id="519541"/>
    <lineage>
        <taxon>Eukaryota</taxon>
        <taxon>Metazoa</taxon>
        <taxon>Porifera</taxon>
        <taxon>Demospongiae</taxon>
        <taxon>Heteroscleromorpha</taxon>
        <taxon>Tetractinellida</taxon>
        <taxon>Astrophorina</taxon>
        <taxon>Geodiidae</taxon>
        <taxon>Geodia</taxon>
    </lineage>
</organism>
<dbReference type="PRINTS" id="PR00328">
    <property type="entry name" value="SAR1GTPBP"/>
</dbReference>
<dbReference type="PROSITE" id="PS51417">
    <property type="entry name" value="ARF"/>
    <property type="match status" value="1"/>
</dbReference>
<reference evidence="8" key="1">
    <citation type="submission" date="2023-03" db="EMBL/GenBank/DDBJ databases">
        <authorList>
            <person name="Steffen K."/>
            <person name="Cardenas P."/>
        </authorList>
    </citation>
    <scope>NUCLEOTIDE SEQUENCE</scope>
</reference>
<proteinExistence type="inferred from homology"/>
<dbReference type="SMART" id="SM00178">
    <property type="entry name" value="SAR"/>
    <property type="match status" value="1"/>
</dbReference>